<keyword evidence="3 7" id="KW-0489">Methyltransferase</keyword>
<protein>
    <recommendedName>
        <fullName evidence="7">Protein arginine methyltransferase NDUFAF7</fullName>
        <ecNumber evidence="7">2.1.1.320</ecNumber>
    </recommendedName>
</protein>
<dbReference type="Pfam" id="PF02636">
    <property type="entry name" value="Methyltransf_28"/>
    <property type="match status" value="1"/>
</dbReference>
<evidence type="ECO:0000256" key="1">
    <source>
        <dbReference type="ARBA" id="ARBA00004173"/>
    </source>
</evidence>
<dbReference type="Gene3D" id="3.40.50.12710">
    <property type="match status" value="1"/>
</dbReference>
<keyword evidence="5 7" id="KW-0496">Mitochondrion</keyword>
<dbReference type="GO" id="GO:0032259">
    <property type="term" value="P:methylation"/>
    <property type="evidence" value="ECO:0007669"/>
    <property type="project" value="UniProtKB-KW"/>
</dbReference>
<evidence type="ECO:0000256" key="6">
    <source>
        <dbReference type="ARBA" id="ARBA00048612"/>
    </source>
</evidence>
<dbReference type="InterPro" id="IPR029063">
    <property type="entry name" value="SAM-dependent_MTases_sf"/>
</dbReference>
<evidence type="ECO:0000313" key="8">
    <source>
        <dbReference type="EMBL" id="KIY43097.1"/>
    </source>
</evidence>
<dbReference type="OrthoDB" id="17415at2759"/>
<dbReference type="PANTHER" id="PTHR12049:SF5">
    <property type="entry name" value="PROTEIN ARGININE METHYLTRANSFERASE NDUFAF7 HOMOLOG, MITOCHONDRIAL"/>
    <property type="match status" value="1"/>
</dbReference>
<comment type="catalytic activity">
    <reaction evidence="6 7">
        <text>L-arginyl-[protein] + 2 S-adenosyl-L-methionine = N(omega),N(omega)'-dimethyl-L-arginyl-[protein] + 2 S-adenosyl-L-homocysteine + 2 H(+)</text>
        <dbReference type="Rhea" id="RHEA:48108"/>
        <dbReference type="Rhea" id="RHEA-COMP:10532"/>
        <dbReference type="Rhea" id="RHEA-COMP:11992"/>
        <dbReference type="ChEBI" id="CHEBI:15378"/>
        <dbReference type="ChEBI" id="CHEBI:29965"/>
        <dbReference type="ChEBI" id="CHEBI:57856"/>
        <dbReference type="ChEBI" id="CHEBI:59789"/>
        <dbReference type="ChEBI" id="CHEBI:88221"/>
        <dbReference type="EC" id="2.1.1.320"/>
    </reaction>
</comment>
<dbReference type="GO" id="GO:0005739">
    <property type="term" value="C:mitochondrion"/>
    <property type="evidence" value="ECO:0007669"/>
    <property type="project" value="UniProtKB-SubCell"/>
</dbReference>
<evidence type="ECO:0000256" key="7">
    <source>
        <dbReference type="RuleBase" id="RU364114"/>
    </source>
</evidence>
<keyword evidence="4 7" id="KW-0808">Transferase</keyword>
<evidence type="ECO:0000313" key="9">
    <source>
        <dbReference type="Proteomes" id="UP000054144"/>
    </source>
</evidence>
<dbReference type="EC" id="2.1.1.320" evidence="7"/>
<sequence>MATFAVTVSYLLDFDDQARHSASSTLYRTVTANQLENETQPPRRVKMIARDFIEDSLYNPHYGYFPKHVSIFNTKGPFDFHFISSIPEFQGLMARRYVEQTGKQPEHGLQRQVWHTPAELFQPWYGQAVARCIVSDYMLKYFPYEDFVIYEIGGGNGTLALNILDFLREGYPDAYERTRYNIIEISGNLATTQQRRLLREHPCVEVHHKSIFQWTKRDSAPCYFLATEVVDNFGHDIVRYDLRTLEPYQGWITIDHEGDFDMVYTPVTDPLIRDLLRVRAQLGHPIPVSRAMRLSPLVRELYQSLPLAANMSRAEYIPTRLLSFLRTLRNYFPRHRLLLTDFFKLPDTLPNAVNAPVVQMRWNNQTIPATTLLVKHGYFDIFFPTNFERLQETYEHTLWHPPAPSYSSSDRALPFPMLQSSLYPTRSTPLTGTTKSLTLGPDYFSSASRTRRHPEDGVVSVSGLPVGDLKSSVFTHSEFLETYADVSKTRLRNGENPMTEWYENVKFLF</sequence>
<comment type="subcellular location">
    <subcellularLocation>
        <location evidence="1 7">Mitochondrion</location>
    </subcellularLocation>
</comment>
<evidence type="ECO:0000256" key="4">
    <source>
        <dbReference type="ARBA" id="ARBA00022679"/>
    </source>
</evidence>
<dbReference type="InterPro" id="IPR003788">
    <property type="entry name" value="NDUFAF7"/>
</dbReference>
<keyword evidence="9" id="KW-1185">Reference proteome</keyword>
<accession>A0A0D6ZZ50</accession>
<name>A0A0D6ZZ50_9AGAR</name>
<gene>
    <name evidence="8" type="ORF">FISHEDRAFT_68205</name>
</gene>
<organism evidence="8 9">
    <name type="scientific">Fistulina hepatica ATCC 64428</name>
    <dbReference type="NCBI Taxonomy" id="1128425"/>
    <lineage>
        <taxon>Eukaryota</taxon>
        <taxon>Fungi</taxon>
        <taxon>Dikarya</taxon>
        <taxon>Basidiomycota</taxon>
        <taxon>Agaricomycotina</taxon>
        <taxon>Agaricomycetes</taxon>
        <taxon>Agaricomycetidae</taxon>
        <taxon>Agaricales</taxon>
        <taxon>Fistulinaceae</taxon>
        <taxon>Fistulina</taxon>
    </lineage>
</organism>
<dbReference type="AlphaFoldDB" id="A0A0D6ZZ50"/>
<dbReference type="EMBL" id="KN882118">
    <property type="protein sequence ID" value="KIY43097.1"/>
    <property type="molecule type" value="Genomic_DNA"/>
</dbReference>
<comment type="similarity">
    <text evidence="2 7">Belongs to the NDUFAF7 family.</text>
</comment>
<evidence type="ECO:0000256" key="3">
    <source>
        <dbReference type="ARBA" id="ARBA00022603"/>
    </source>
</evidence>
<evidence type="ECO:0000256" key="2">
    <source>
        <dbReference type="ARBA" id="ARBA00005891"/>
    </source>
</evidence>
<dbReference type="InterPro" id="IPR038375">
    <property type="entry name" value="NDUFAF7_sf"/>
</dbReference>
<reference evidence="8 9" key="1">
    <citation type="journal article" date="2015" name="Fungal Genet. Biol.">
        <title>Evolution of novel wood decay mechanisms in Agaricales revealed by the genome sequences of Fistulina hepatica and Cylindrobasidium torrendii.</title>
        <authorList>
            <person name="Floudas D."/>
            <person name="Held B.W."/>
            <person name="Riley R."/>
            <person name="Nagy L.G."/>
            <person name="Koehler G."/>
            <person name="Ransdell A.S."/>
            <person name="Younus H."/>
            <person name="Chow J."/>
            <person name="Chiniquy J."/>
            <person name="Lipzen A."/>
            <person name="Tritt A."/>
            <person name="Sun H."/>
            <person name="Haridas S."/>
            <person name="LaButti K."/>
            <person name="Ohm R.A."/>
            <person name="Kues U."/>
            <person name="Blanchette R.A."/>
            <person name="Grigoriev I.V."/>
            <person name="Minto R.E."/>
            <person name="Hibbett D.S."/>
        </authorList>
    </citation>
    <scope>NUCLEOTIDE SEQUENCE [LARGE SCALE GENOMIC DNA]</scope>
    <source>
        <strain evidence="8 9">ATCC 64428</strain>
    </source>
</reference>
<dbReference type="GO" id="GO:0035243">
    <property type="term" value="F:protein-arginine omega-N symmetric methyltransferase activity"/>
    <property type="evidence" value="ECO:0007669"/>
    <property type="project" value="UniProtKB-EC"/>
</dbReference>
<evidence type="ECO:0000256" key="5">
    <source>
        <dbReference type="ARBA" id="ARBA00023128"/>
    </source>
</evidence>
<proteinExistence type="inferred from homology"/>
<dbReference type="Proteomes" id="UP000054144">
    <property type="component" value="Unassembled WGS sequence"/>
</dbReference>
<dbReference type="PANTHER" id="PTHR12049">
    <property type="entry name" value="PROTEIN ARGININE METHYLTRANSFERASE NDUFAF7, MITOCHONDRIAL"/>
    <property type="match status" value="1"/>
</dbReference>
<dbReference type="SUPFAM" id="SSF53335">
    <property type="entry name" value="S-adenosyl-L-methionine-dependent methyltransferases"/>
    <property type="match status" value="1"/>
</dbReference>
<comment type="function">
    <text evidence="7">Arginine methyltransferase involved in the assembly or stability of mitochondrial NADH:ubiquinone oxidoreductase complex (complex I).</text>
</comment>